<evidence type="ECO:0000313" key="2">
    <source>
        <dbReference type="Proteomes" id="UP001197028"/>
    </source>
</evidence>
<keyword evidence="2" id="KW-1185">Reference proteome</keyword>
<proteinExistence type="predicted"/>
<dbReference type="RefSeq" id="WP_215864577.1">
    <property type="nucleotide sequence ID" value="NZ_JABELD010000118.1"/>
</dbReference>
<dbReference type="GO" id="GO:0003677">
    <property type="term" value="F:DNA binding"/>
    <property type="evidence" value="ECO:0007669"/>
    <property type="project" value="UniProtKB-KW"/>
</dbReference>
<gene>
    <name evidence="1" type="ORF">HJG40_13070</name>
</gene>
<name>A0ABS5ZSX0_9PROT</name>
<accession>A0ABS5ZSX0</accession>
<dbReference type="SUPFAM" id="SSF103642">
    <property type="entry name" value="Sec-C motif"/>
    <property type="match status" value="1"/>
</dbReference>
<dbReference type="EMBL" id="JABELD010000118">
    <property type="protein sequence ID" value="MBU2739691.1"/>
    <property type="molecule type" value="Genomic_DNA"/>
</dbReference>
<keyword evidence="1" id="KW-0238">DNA-binding</keyword>
<comment type="caution">
    <text evidence="1">The sequence shown here is derived from an EMBL/GenBank/DDBJ whole genome shotgun (WGS) entry which is preliminary data.</text>
</comment>
<dbReference type="Proteomes" id="UP001197028">
    <property type="component" value="Unassembled WGS sequence"/>
</dbReference>
<dbReference type="Pfam" id="PF02810">
    <property type="entry name" value="SEC-C"/>
    <property type="match status" value="1"/>
</dbReference>
<sequence>MAKLGSKKRPIIVRVESEATAQYVAETCESRGWQFIIGFESPEDLTDLENALNPPIPVQVEKIDRNAPCPCGSGKKYKKCCAL</sequence>
<evidence type="ECO:0000313" key="1">
    <source>
        <dbReference type="EMBL" id="MBU2739691.1"/>
    </source>
</evidence>
<organism evidence="1 2">
    <name type="scientific">Acidithiobacillus concretivorus</name>
    <dbReference type="NCBI Taxonomy" id="3063952"/>
    <lineage>
        <taxon>Bacteria</taxon>
        <taxon>Pseudomonadati</taxon>
        <taxon>Pseudomonadota</taxon>
        <taxon>Acidithiobacillia</taxon>
        <taxon>Acidithiobacillales</taxon>
        <taxon>Acidithiobacillaceae</taxon>
        <taxon>Acidithiobacillus</taxon>
    </lineage>
</organism>
<dbReference type="Gene3D" id="3.10.450.50">
    <property type="match status" value="1"/>
</dbReference>
<reference evidence="1 2" key="1">
    <citation type="journal article" date="2021" name="ISME J.">
        <title>Genomic evolution of the class Acidithiobacillia: deep-branching Proteobacteria living in extreme acidic conditions.</title>
        <authorList>
            <person name="Moya-Beltran A."/>
            <person name="Beard S."/>
            <person name="Rojas-Villalobos C."/>
            <person name="Issotta F."/>
            <person name="Gallardo Y."/>
            <person name="Ulloa R."/>
            <person name="Giaveno A."/>
            <person name="Degli Esposti M."/>
            <person name="Johnson D.B."/>
            <person name="Quatrini R."/>
        </authorList>
    </citation>
    <scope>NUCLEOTIDE SEQUENCE [LARGE SCALE GENOMIC DNA]</scope>
    <source>
        <strain evidence="1 2">ATCC 19703</strain>
    </source>
</reference>
<dbReference type="InterPro" id="IPR004027">
    <property type="entry name" value="SEC_C_motif"/>
</dbReference>
<protein>
    <submittedName>
        <fullName evidence="1">DNA-binding protein</fullName>
    </submittedName>
</protein>